<dbReference type="RefSeq" id="XP_028467773.1">
    <property type="nucleotide sequence ID" value="XM_028606803.1"/>
</dbReference>
<protein>
    <submittedName>
        <fullName evidence="2">Uncharacterized protein</fullName>
    </submittedName>
</protein>
<dbReference type="EMBL" id="ML119053">
    <property type="protein sequence ID" value="ROT39967.1"/>
    <property type="molecule type" value="Genomic_DNA"/>
</dbReference>
<feature type="compositionally biased region" description="Basic residues" evidence="1">
    <location>
        <begin position="39"/>
        <end position="52"/>
    </location>
</feature>
<feature type="compositionally biased region" description="Basic and acidic residues" evidence="1">
    <location>
        <begin position="102"/>
        <end position="120"/>
    </location>
</feature>
<feature type="region of interest" description="Disordered" evidence="1">
    <location>
        <begin position="1"/>
        <end position="135"/>
    </location>
</feature>
<reference evidence="2 3" key="1">
    <citation type="journal article" date="2018" name="Mol. Ecol.">
        <title>The obligate alkalophilic soda-lake fungus Sodiomyces alkalinus has shifted to a protein diet.</title>
        <authorList>
            <person name="Grum-Grzhimaylo A.A."/>
            <person name="Falkoski D.L."/>
            <person name="van den Heuvel J."/>
            <person name="Valero-Jimenez C.A."/>
            <person name="Min B."/>
            <person name="Choi I.G."/>
            <person name="Lipzen A."/>
            <person name="Daum C.G."/>
            <person name="Aanen D.K."/>
            <person name="Tsang A."/>
            <person name="Henrissat B."/>
            <person name="Bilanenko E.N."/>
            <person name="de Vries R.P."/>
            <person name="van Kan J.A.L."/>
            <person name="Grigoriev I.V."/>
            <person name="Debets A.J.M."/>
        </authorList>
    </citation>
    <scope>NUCLEOTIDE SEQUENCE [LARGE SCALE GENOMIC DNA]</scope>
    <source>
        <strain evidence="2 3">F11</strain>
    </source>
</reference>
<organism evidence="2 3">
    <name type="scientific">Sodiomyces alkalinus (strain CBS 110278 / VKM F-3762 / F11)</name>
    <name type="common">Alkaliphilic filamentous fungus</name>
    <dbReference type="NCBI Taxonomy" id="1314773"/>
    <lineage>
        <taxon>Eukaryota</taxon>
        <taxon>Fungi</taxon>
        <taxon>Dikarya</taxon>
        <taxon>Ascomycota</taxon>
        <taxon>Pezizomycotina</taxon>
        <taxon>Sordariomycetes</taxon>
        <taxon>Hypocreomycetidae</taxon>
        <taxon>Glomerellales</taxon>
        <taxon>Plectosphaerellaceae</taxon>
        <taxon>Sodiomyces</taxon>
    </lineage>
</organism>
<dbReference type="GeneID" id="39575281"/>
<proteinExistence type="predicted"/>
<gene>
    <name evidence="2" type="ORF">SODALDRAFT_142666</name>
</gene>
<keyword evidence="3" id="KW-1185">Reference proteome</keyword>
<dbReference type="Proteomes" id="UP000272025">
    <property type="component" value="Unassembled WGS sequence"/>
</dbReference>
<feature type="compositionally biased region" description="Pro residues" evidence="1">
    <location>
        <begin position="23"/>
        <end position="38"/>
    </location>
</feature>
<evidence type="ECO:0000313" key="3">
    <source>
        <dbReference type="Proteomes" id="UP000272025"/>
    </source>
</evidence>
<name>A0A3N2PZN6_SODAK</name>
<sequence length="158" mass="18013">MARDQSPKPKCHSSTPRPTIPLVTPPPPPPPLPPPPPFLRHHHHRLFPRKYRPAANLPSRRPLIKHAAPLPFEHILPQQSSKSPRSLPHPELNPTHLQNNNNHDDNNNNNHDHLFNKKSNENNNSINHQDTSTHFLPYPLLGQRRRLPAPSNLALTMS</sequence>
<dbReference type="AlphaFoldDB" id="A0A3N2PZN6"/>
<accession>A0A3N2PZN6</accession>
<evidence type="ECO:0000256" key="1">
    <source>
        <dbReference type="SAM" id="MobiDB-lite"/>
    </source>
</evidence>
<evidence type="ECO:0000313" key="2">
    <source>
        <dbReference type="EMBL" id="ROT39967.1"/>
    </source>
</evidence>